<keyword evidence="2" id="KW-1185">Reference proteome</keyword>
<organism evidence="1 2">
    <name type="scientific">Hibiscus sabdariffa</name>
    <name type="common">roselle</name>
    <dbReference type="NCBI Taxonomy" id="183260"/>
    <lineage>
        <taxon>Eukaryota</taxon>
        <taxon>Viridiplantae</taxon>
        <taxon>Streptophyta</taxon>
        <taxon>Embryophyta</taxon>
        <taxon>Tracheophyta</taxon>
        <taxon>Spermatophyta</taxon>
        <taxon>Magnoliopsida</taxon>
        <taxon>eudicotyledons</taxon>
        <taxon>Gunneridae</taxon>
        <taxon>Pentapetalae</taxon>
        <taxon>rosids</taxon>
        <taxon>malvids</taxon>
        <taxon>Malvales</taxon>
        <taxon>Malvaceae</taxon>
        <taxon>Malvoideae</taxon>
        <taxon>Hibiscus</taxon>
    </lineage>
</organism>
<protein>
    <submittedName>
        <fullName evidence="1">Uncharacterized protein</fullName>
    </submittedName>
</protein>
<comment type="caution">
    <text evidence="1">The sequence shown here is derived from an EMBL/GenBank/DDBJ whole genome shotgun (WGS) entry which is preliminary data.</text>
</comment>
<name>A0ABR2FCT3_9ROSI</name>
<sequence length="80" mass="8824">MMKLIGIVRACKLVFENCSGKTGEVVDTLRRKVVVELRLVFVLVVASVGDTEMKVWERVVGGLCIVEVVCSAKCQHLKFG</sequence>
<gene>
    <name evidence="1" type="ORF">V6N12_069029</name>
</gene>
<dbReference type="Proteomes" id="UP001472677">
    <property type="component" value="Unassembled WGS sequence"/>
</dbReference>
<reference evidence="1 2" key="1">
    <citation type="journal article" date="2024" name="G3 (Bethesda)">
        <title>Genome assembly of Hibiscus sabdariffa L. provides insights into metabolisms of medicinal natural products.</title>
        <authorList>
            <person name="Kim T."/>
        </authorList>
    </citation>
    <scope>NUCLEOTIDE SEQUENCE [LARGE SCALE GENOMIC DNA]</scope>
    <source>
        <strain evidence="1">TK-2024</strain>
        <tissue evidence="1">Old leaves</tissue>
    </source>
</reference>
<evidence type="ECO:0000313" key="2">
    <source>
        <dbReference type="Proteomes" id="UP001472677"/>
    </source>
</evidence>
<accession>A0ABR2FCT3</accession>
<proteinExistence type="predicted"/>
<dbReference type="EMBL" id="JBBPBM010000006">
    <property type="protein sequence ID" value="KAK8578685.1"/>
    <property type="molecule type" value="Genomic_DNA"/>
</dbReference>
<evidence type="ECO:0000313" key="1">
    <source>
        <dbReference type="EMBL" id="KAK8578685.1"/>
    </source>
</evidence>